<gene>
    <name evidence="1" type="ORF">G3A56_27665</name>
</gene>
<name>A0A7L5BRY8_9HYPH</name>
<dbReference type="RefSeq" id="WP_164057000.1">
    <property type="nucleotide sequence ID" value="NZ_CP048639.1"/>
</dbReference>
<keyword evidence="2" id="KW-1185">Reference proteome</keyword>
<evidence type="ECO:0000313" key="1">
    <source>
        <dbReference type="EMBL" id="QIB41575.1"/>
    </source>
</evidence>
<dbReference type="AlphaFoldDB" id="A0A7L5BRY8"/>
<reference evidence="1 2" key="1">
    <citation type="submission" date="2020-02" db="EMBL/GenBank/DDBJ databases">
        <title>Plant-Promoting Endophytic Bacterium Rhizobium oryzihabitans sp. nov., Isolated from the Root of Rice.</title>
        <authorList>
            <person name="zhao J."/>
            <person name="Zhang G."/>
        </authorList>
    </citation>
    <scope>NUCLEOTIDE SEQUENCE [LARGE SCALE GENOMIC DNA]</scope>
    <source>
        <strain evidence="1 2">M15</strain>
        <plasmid evidence="1 2">p7</plasmid>
    </source>
</reference>
<evidence type="ECO:0000313" key="2">
    <source>
        <dbReference type="Proteomes" id="UP000464865"/>
    </source>
</evidence>
<dbReference type="Proteomes" id="UP000464865">
    <property type="component" value="Plasmid p7"/>
</dbReference>
<geneLocation type="plasmid" evidence="1 2">
    <name>p7</name>
</geneLocation>
<dbReference type="KEGG" id="roy:G3A56_27665"/>
<sequence>MFEAVSEDELEMSEDEAEFVVSPDVLVDDLVVENDPFQVTYESASLVGGPVLKIQKALAEPVALALTELERVRGPVDNFVADSLGVEVSELGGLLHAGQVDGVGLALHKALRAESIIVGDLMGVGKGRQLAALARAAFKEDRPVLFFTDNASLFTDFVARDLATVMRKPANELPQFIKPYIVNSSKDASILDPIFRGAATWRGFRFPGIAIVCQT</sequence>
<proteinExistence type="predicted"/>
<dbReference type="EMBL" id="CP048639">
    <property type="protein sequence ID" value="QIB41575.1"/>
    <property type="molecule type" value="Genomic_DNA"/>
</dbReference>
<organism evidence="1 2">
    <name type="scientific">Rhizobium oryzihabitans</name>
    <dbReference type="NCBI Taxonomy" id="2267833"/>
    <lineage>
        <taxon>Bacteria</taxon>
        <taxon>Pseudomonadati</taxon>
        <taxon>Pseudomonadota</taxon>
        <taxon>Alphaproteobacteria</taxon>
        <taxon>Hyphomicrobiales</taxon>
        <taxon>Rhizobiaceae</taxon>
        <taxon>Rhizobium/Agrobacterium group</taxon>
        <taxon>Rhizobium</taxon>
    </lineage>
</organism>
<accession>A0A7L5BRY8</accession>
<keyword evidence="1" id="KW-0614">Plasmid</keyword>
<protein>
    <submittedName>
        <fullName evidence="1">Uncharacterized protein</fullName>
    </submittedName>
</protein>